<reference evidence="1 2" key="2">
    <citation type="submission" date="2017-10" db="EMBL/GenBank/DDBJ databases">
        <authorList>
            <person name="Banno H."/>
            <person name="Chua N.-H."/>
        </authorList>
    </citation>
    <scope>NUCLEOTIDE SEQUENCE [LARGE SCALE GENOMIC DNA]</scope>
    <source>
        <strain evidence="1 2">JK623</strain>
    </source>
</reference>
<sequence length="76" mass="8853">MSYLIKDTTKEEREQIVRESLGNIDANCDGCMAGLAEMYDDYIEGKKELREINMEFQARYVKDDDMEYRGGHSCVM</sequence>
<protein>
    <submittedName>
        <fullName evidence="1">Purine biosynthesis protein PurH</fullName>
    </submittedName>
</protein>
<keyword evidence="2" id="KW-1185">Reference proteome</keyword>
<evidence type="ECO:0000313" key="2">
    <source>
        <dbReference type="Proteomes" id="UP000224563"/>
    </source>
</evidence>
<name>A0A2G3E0L7_9FIRM</name>
<dbReference type="EMBL" id="PDYG01000128">
    <property type="protein sequence ID" value="PHU36673.1"/>
    <property type="molecule type" value="Genomic_DNA"/>
</dbReference>
<evidence type="ECO:0000313" key="1">
    <source>
        <dbReference type="EMBL" id="PHU36673.1"/>
    </source>
</evidence>
<dbReference type="AlphaFoldDB" id="A0A2G3E0L7"/>
<dbReference type="RefSeq" id="WP_099386843.1">
    <property type="nucleotide sequence ID" value="NZ_JANSWH010000035.1"/>
</dbReference>
<accession>A0A2G3E0L7</accession>
<organism evidence="1 2">
    <name type="scientific">Agathobacter ruminis</name>
    <dbReference type="NCBI Taxonomy" id="1712665"/>
    <lineage>
        <taxon>Bacteria</taxon>
        <taxon>Bacillati</taxon>
        <taxon>Bacillota</taxon>
        <taxon>Clostridia</taxon>
        <taxon>Lachnospirales</taxon>
        <taxon>Lachnospiraceae</taxon>
        <taxon>Agathobacter</taxon>
    </lineage>
</organism>
<dbReference type="Proteomes" id="UP000224563">
    <property type="component" value="Unassembled WGS sequence"/>
</dbReference>
<gene>
    <name evidence="1" type="ORF">CSX02_11960</name>
</gene>
<comment type="caution">
    <text evidence="1">The sequence shown here is derived from an EMBL/GenBank/DDBJ whole genome shotgun (WGS) entry which is preliminary data.</text>
</comment>
<reference evidence="1 2" key="1">
    <citation type="submission" date="2017-10" db="EMBL/GenBank/DDBJ databases">
        <title>Resolving the taxonomy of Roseburia spp., Eubacterium rectale and Agathobacter spp. through phylogenomic analysis.</title>
        <authorList>
            <person name="Sheridan P.O."/>
            <person name="Walker A.W."/>
            <person name="Duncan S.H."/>
            <person name="Scott K.P."/>
            <person name="Toole P.W.O."/>
            <person name="Luis P."/>
            <person name="Flint H.J."/>
        </authorList>
    </citation>
    <scope>NUCLEOTIDE SEQUENCE [LARGE SCALE GENOMIC DNA]</scope>
    <source>
        <strain evidence="1 2">JK623</strain>
    </source>
</reference>
<proteinExistence type="predicted"/>